<gene>
    <name evidence="1" type="ORF">Aco03nite_008660</name>
</gene>
<dbReference type="Gene3D" id="3.30.530.20">
    <property type="match status" value="1"/>
</dbReference>
<dbReference type="Pfam" id="PF10604">
    <property type="entry name" value="Polyketide_cyc2"/>
    <property type="match status" value="1"/>
</dbReference>
<dbReference type="EMBL" id="BOMG01000019">
    <property type="protein sequence ID" value="GID52462.1"/>
    <property type="molecule type" value="Genomic_DNA"/>
</dbReference>
<dbReference type="RefSeq" id="WP_203793271.1">
    <property type="nucleotide sequence ID" value="NZ_BAAAQE010000097.1"/>
</dbReference>
<comment type="caution">
    <text evidence="1">The sequence shown here is derived from an EMBL/GenBank/DDBJ whole genome shotgun (WGS) entry which is preliminary data.</text>
</comment>
<organism evidence="1 2">
    <name type="scientific">Actinoplanes couchii</name>
    <dbReference type="NCBI Taxonomy" id="403638"/>
    <lineage>
        <taxon>Bacteria</taxon>
        <taxon>Bacillati</taxon>
        <taxon>Actinomycetota</taxon>
        <taxon>Actinomycetes</taxon>
        <taxon>Micromonosporales</taxon>
        <taxon>Micromonosporaceae</taxon>
        <taxon>Actinoplanes</taxon>
    </lineage>
</organism>
<dbReference type="InterPro" id="IPR023393">
    <property type="entry name" value="START-like_dom_sf"/>
</dbReference>
<dbReference type="SUPFAM" id="SSF55961">
    <property type="entry name" value="Bet v1-like"/>
    <property type="match status" value="1"/>
</dbReference>
<accession>A0ABQ3X1S3</accession>
<evidence type="ECO:0000313" key="2">
    <source>
        <dbReference type="Proteomes" id="UP000612282"/>
    </source>
</evidence>
<evidence type="ECO:0008006" key="3">
    <source>
        <dbReference type="Google" id="ProtNLM"/>
    </source>
</evidence>
<reference evidence="1 2" key="1">
    <citation type="submission" date="2021-01" db="EMBL/GenBank/DDBJ databases">
        <title>Whole genome shotgun sequence of Actinoplanes couchii NBRC 106145.</title>
        <authorList>
            <person name="Komaki H."/>
            <person name="Tamura T."/>
        </authorList>
    </citation>
    <scope>NUCLEOTIDE SEQUENCE [LARGE SCALE GENOMIC DNA]</scope>
    <source>
        <strain evidence="1 2">NBRC 106145</strain>
    </source>
</reference>
<proteinExistence type="predicted"/>
<name>A0ABQ3X1S3_9ACTN</name>
<dbReference type="CDD" id="cd07812">
    <property type="entry name" value="SRPBCC"/>
    <property type="match status" value="1"/>
</dbReference>
<protein>
    <recommendedName>
        <fullName evidence="3">Polyketide cyclase/dehydrase</fullName>
    </recommendedName>
</protein>
<evidence type="ECO:0000313" key="1">
    <source>
        <dbReference type="EMBL" id="GID52462.1"/>
    </source>
</evidence>
<dbReference type="InterPro" id="IPR019587">
    <property type="entry name" value="Polyketide_cyclase/dehydratase"/>
</dbReference>
<keyword evidence="2" id="KW-1185">Reference proteome</keyword>
<dbReference type="Proteomes" id="UP000612282">
    <property type="component" value="Unassembled WGS sequence"/>
</dbReference>
<sequence>MTSYDIINEAVLDADPDQVWAALIAELNGARAFWVPANTFQPGTTPPEQAGGETVVTVHTKGVDKGGPKLRFTSRTVAVEPGRRLAGEYVSGAFLGTSEFLVEPLPDGGTLLSMRFAARPNGFVKQLAKLADIGAEHAKATSAAFAKLASLLGSTPSVVRSGR</sequence>